<dbReference type="Proteomes" id="UP000694925">
    <property type="component" value="Unplaced"/>
</dbReference>
<proteinExistence type="predicted"/>
<dbReference type="AlphaFoldDB" id="A0AAJ7IUG1"/>
<gene>
    <name evidence="2" type="primary">LOC108623142</name>
</gene>
<protein>
    <submittedName>
        <fullName evidence="2">Uncharacterized protein LOC108623142</fullName>
    </submittedName>
</protein>
<organism evidence="1 2">
    <name type="scientific">Ceratina calcarata</name>
    <dbReference type="NCBI Taxonomy" id="156304"/>
    <lineage>
        <taxon>Eukaryota</taxon>
        <taxon>Metazoa</taxon>
        <taxon>Ecdysozoa</taxon>
        <taxon>Arthropoda</taxon>
        <taxon>Hexapoda</taxon>
        <taxon>Insecta</taxon>
        <taxon>Pterygota</taxon>
        <taxon>Neoptera</taxon>
        <taxon>Endopterygota</taxon>
        <taxon>Hymenoptera</taxon>
        <taxon>Apocrita</taxon>
        <taxon>Aculeata</taxon>
        <taxon>Apoidea</taxon>
        <taxon>Anthophila</taxon>
        <taxon>Apidae</taxon>
        <taxon>Ceratina</taxon>
        <taxon>Zadontomerus</taxon>
    </lineage>
</organism>
<evidence type="ECO:0000313" key="1">
    <source>
        <dbReference type="Proteomes" id="UP000694925"/>
    </source>
</evidence>
<dbReference type="RefSeq" id="XP_017876941.1">
    <property type="nucleotide sequence ID" value="XM_018021452.1"/>
</dbReference>
<evidence type="ECO:0000313" key="2">
    <source>
        <dbReference type="RefSeq" id="XP_017876941.1"/>
    </source>
</evidence>
<dbReference type="KEGG" id="ccal:108623142"/>
<keyword evidence="1" id="KW-1185">Reference proteome</keyword>
<dbReference type="GeneID" id="108623142"/>
<name>A0AAJ7IUG1_9HYME</name>
<feature type="non-terminal residue" evidence="2">
    <location>
        <position position="136"/>
    </location>
</feature>
<accession>A0AAJ7IUG1</accession>
<reference evidence="2" key="1">
    <citation type="submission" date="2025-08" db="UniProtKB">
        <authorList>
            <consortium name="RefSeq"/>
        </authorList>
    </citation>
    <scope>IDENTIFICATION</scope>
    <source>
        <tissue evidence="2">Whole body</tissue>
    </source>
</reference>
<sequence>MASLRRHAHEEYGIKRPILDMYYKAMVENPTIKKELSAIQRAILILVTRACRTISTAAMNVIAEYKPMDLEITSIALARLLKKGKSVFWRDVELPVELDLEVEEKLKRLEERIKTEWQDQWKTDEHGRELYIFIKN</sequence>